<dbReference type="Pfam" id="PF00782">
    <property type="entry name" value="DSPc"/>
    <property type="match status" value="1"/>
</dbReference>
<dbReference type="Gene3D" id="3.90.190.10">
    <property type="entry name" value="Protein tyrosine phosphatase superfamily"/>
    <property type="match status" value="1"/>
</dbReference>
<feature type="domain" description="Tyrosine specific protein phosphatases" evidence="9">
    <location>
        <begin position="727"/>
        <end position="784"/>
    </location>
</feature>
<evidence type="ECO:0000256" key="4">
    <source>
        <dbReference type="ARBA" id="ARBA00022801"/>
    </source>
</evidence>
<dbReference type="Pfam" id="PF23231">
    <property type="entry name" value="HAT_Syf1_CNRKL1_C"/>
    <property type="match status" value="2"/>
</dbReference>
<dbReference type="InterPro" id="IPR045209">
    <property type="entry name" value="Rrp5"/>
</dbReference>
<evidence type="ECO:0000256" key="1">
    <source>
        <dbReference type="ARBA" id="ARBA00004123"/>
    </source>
</evidence>
<feature type="region of interest" description="Disordered" evidence="7">
    <location>
        <begin position="313"/>
        <end position="337"/>
    </location>
</feature>
<proteinExistence type="predicted"/>
<keyword evidence="2" id="KW-0698">rRNA processing</keyword>
<dbReference type="EMBL" id="KN716155">
    <property type="protein sequence ID" value="KJH53150.1"/>
    <property type="molecule type" value="Genomic_DNA"/>
</dbReference>
<evidence type="ECO:0000259" key="9">
    <source>
        <dbReference type="PROSITE" id="PS50056"/>
    </source>
</evidence>
<sequence>MRQEEIDITTHYLYLKVEEPGHQGEVFDCLPKVGEMRMAKVLSVVKLRKSQRRGLLNLAFDLQTTIGKFEAGQKLTGRVIRVSHNPPSVHLQLPNGQQATLCATAIADSYEKIFYLYALRQEQDPQRNYVCTEGRYESYLMQKDCNEYLKGRRLLTERSDVAVGLECDGFLTKHMSNAALIEIGPGIVGRLLKIHQPVISSLALNCVVSVRIDQIDDQGRISLSFIRTVQSRTVSEKRNGINKMESEVLEEDSSASVKKLEKITFADPGFDWSNTGFRPEDLAAVGKIGDDNDVKCSSTNLESSRNTTSVILQHEKGRKRDSNSMSKEEQEIEKERALASRETQLSCDFLPDTQEDFDRLLRKDPSSSEIWIRYISFFLEKNNLGMARATAERALSVINFREEEEIFNIWTAYLNMEVAYGDDNSAREVFQRSCSNADALKMHKQMAAILFDSGKIDEADEVYEAMLKKFRADSDDVWTLYGEHLMKTDRAPKARDLMKRALTSVPKQRHIPIISRFAQMEFRNGDVERGRTLFESLVDAYPKKTDLWLVYVDLSLKHSGIEMARQILEKACALRLSMHKLRPLFHRWMEIEERFGDDSSRKLVKEKAAKALEKTLNDVDNQSSLVGSTSTYDPTLIPSSRRSAVLSSLSRFRSRLGTEMNEIIPNLYLGSLRDAVDEAQLRKNEIQSLSLQYVVSVHDLSTQHPAHEQLKVLRIKLSDCPSVDISAHFAATNQFIHSARLEQAAVLVHCLAGISRSAAVVAAYLITVCDLSFFNALTFISRKRLVINPNFGFRMQLCTFADRVCHFYEYSEFETKKSRCKAN</sequence>
<dbReference type="PANTHER" id="PTHR23270:SF10">
    <property type="entry name" value="PROTEIN RRP5 HOMOLOG"/>
    <property type="match status" value="1"/>
</dbReference>
<dbReference type="SUPFAM" id="SSF48452">
    <property type="entry name" value="TPR-like"/>
    <property type="match status" value="2"/>
</dbReference>
<gene>
    <name evidence="10" type="ORF">DICVIV_00648</name>
</gene>
<keyword evidence="11" id="KW-1185">Reference proteome</keyword>
<dbReference type="GO" id="GO:0003723">
    <property type="term" value="F:RNA binding"/>
    <property type="evidence" value="ECO:0007669"/>
    <property type="project" value="TreeGrafter"/>
</dbReference>
<dbReference type="GO" id="GO:0032040">
    <property type="term" value="C:small-subunit processome"/>
    <property type="evidence" value="ECO:0007669"/>
    <property type="project" value="TreeGrafter"/>
</dbReference>
<feature type="domain" description="Tyrosine-protein phosphatase" evidence="8">
    <location>
        <begin position="659"/>
        <end position="806"/>
    </location>
</feature>
<evidence type="ECO:0000259" key="8">
    <source>
        <dbReference type="PROSITE" id="PS50054"/>
    </source>
</evidence>
<dbReference type="OrthoDB" id="412781at2759"/>
<dbReference type="InterPro" id="IPR000340">
    <property type="entry name" value="Dual-sp_phosphatase_cat-dom"/>
</dbReference>
<dbReference type="InterPro" id="IPR055430">
    <property type="entry name" value="HAT_Syf1_CNRKL1_C"/>
</dbReference>
<dbReference type="SUPFAM" id="SSF52799">
    <property type="entry name" value="(Phosphotyrosine protein) phosphatases II"/>
    <property type="match status" value="1"/>
</dbReference>
<dbReference type="PROSITE" id="PS00383">
    <property type="entry name" value="TYR_PHOSPHATASE_1"/>
    <property type="match status" value="1"/>
</dbReference>
<name>A0A0D8Y8U2_DICVI</name>
<evidence type="ECO:0000313" key="11">
    <source>
        <dbReference type="Proteomes" id="UP000053766"/>
    </source>
</evidence>
<organism evidence="10 11">
    <name type="scientific">Dictyocaulus viviparus</name>
    <name type="common">Bovine lungworm</name>
    <dbReference type="NCBI Taxonomy" id="29172"/>
    <lineage>
        <taxon>Eukaryota</taxon>
        <taxon>Metazoa</taxon>
        <taxon>Ecdysozoa</taxon>
        <taxon>Nematoda</taxon>
        <taxon>Chromadorea</taxon>
        <taxon>Rhabditida</taxon>
        <taxon>Rhabditina</taxon>
        <taxon>Rhabditomorpha</taxon>
        <taxon>Strongyloidea</taxon>
        <taxon>Metastrongylidae</taxon>
        <taxon>Dictyocaulus</taxon>
    </lineage>
</organism>
<dbReference type="STRING" id="29172.A0A0D8Y8U2"/>
<keyword evidence="4" id="KW-0378">Hydrolase</keyword>
<keyword evidence="3" id="KW-0677">Repeat</keyword>
<dbReference type="InterPro" id="IPR011990">
    <property type="entry name" value="TPR-like_helical_dom_sf"/>
</dbReference>
<evidence type="ECO:0000256" key="7">
    <source>
        <dbReference type="SAM" id="MobiDB-lite"/>
    </source>
</evidence>
<dbReference type="GO" id="GO:0006364">
    <property type="term" value="P:rRNA processing"/>
    <property type="evidence" value="ECO:0007669"/>
    <property type="project" value="UniProtKB-KW"/>
</dbReference>
<keyword evidence="6" id="KW-0539">Nucleus</keyword>
<dbReference type="SMART" id="SM00386">
    <property type="entry name" value="HAT"/>
    <property type="match status" value="7"/>
</dbReference>
<accession>A0A0D8Y8U2</accession>
<dbReference type="PROSITE" id="PS50056">
    <property type="entry name" value="TYR_PHOSPHATASE_2"/>
    <property type="match status" value="1"/>
</dbReference>
<comment type="subcellular location">
    <subcellularLocation>
        <location evidence="1">Nucleus</location>
    </subcellularLocation>
</comment>
<keyword evidence="5" id="KW-0904">Protein phosphatase</keyword>
<reference evidence="10 11" key="1">
    <citation type="submission" date="2013-11" db="EMBL/GenBank/DDBJ databases">
        <title>Draft genome of the bovine lungworm Dictyocaulus viviparus.</title>
        <authorList>
            <person name="Mitreva M."/>
        </authorList>
    </citation>
    <scope>NUCLEOTIDE SEQUENCE [LARGE SCALE GENOMIC DNA]</scope>
    <source>
        <strain evidence="10 11">HannoverDv2000</strain>
    </source>
</reference>
<dbReference type="Gene3D" id="1.25.40.10">
    <property type="entry name" value="Tetratricopeptide repeat domain"/>
    <property type="match status" value="2"/>
</dbReference>
<dbReference type="PANTHER" id="PTHR23270">
    <property type="entry name" value="PROGRAMMED CELL DEATH PROTEIN 11 PRE-RRNA PROCESSING PROTEIN RRP5"/>
    <property type="match status" value="1"/>
</dbReference>
<protein>
    <submittedName>
        <fullName evidence="10">Dual specificity phosphatase, catalytic domain protein</fullName>
    </submittedName>
</protein>
<dbReference type="InterPro" id="IPR016130">
    <property type="entry name" value="Tyr_Pase_AS"/>
</dbReference>
<dbReference type="AlphaFoldDB" id="A0A0D8Y8U2"/>
<dbReference type="InterPro" id="IPR000387">
    <property type="entry name" value="Tyr_Pase_dom"/>
</dbReference>
<dbReference type="PROSITE" id="PS50054">
    <property type="entry name" value="TYR_PHOSPHATASE_DUAL"/>
    <property type="match status" value="1"/>
</dbReference>
<dbReference type="Proteomes" id="UP000053766">
    <property type="component" value="Unassembled WGS sequence"/>
</dbReference>
<evidence type="ECO:0000256" key="3">
    <source>
        <dbReference type="ARBA" id="ARBA00022737"/>
    </source>
</evidence>
<reference evidence="11" key="2">
    <citation type="journal article" date="2016" name="Sci. Rep.">
        <title>Dictyocaulus viviparus genome, variome and transcriptome elucidate lungworm biology and support future intervention.</title>
        <authorList>
            <person name="McNulty S.N."/>
            <person name="Strube C."/>
            <person name="Rosa B.A."/>
            <person name="Martin J.C."/>
            <person name="Tyagi R."/>
            <person name="Choi Y.J."/>
            <person name="Wang Q."/>
            <person name="Hallsworth Pepin K."/>
            <person name="Zhang X."/>
            <person name="Ozersky P."/>
            <person name="Wilson R.K."/>
            <person name="Sternberg P.W."/>
            <person name="Gasser R.B."/>
            <person name="Mitreva M."/>
        </authorList>
    </citation>
    <scope>NUCLEOTIDE SEQUENCE [LARGE SCALE GENOMIC DNA]</scope>
    <source>
        <strain evidence="11">HannoverDv2000</strain>
    </source>
</reference>
<dbReference type="SMART" id="SM00195">
    <property type="entry name" value="DSPc"/>
    <property type="match status" value="1"/>
</dbReference>
<dbReference type="GO" id="GO:0004721">
    <property type="term" value="F:phosphoprotein phosphatase activity"/>
    <property type="evidence" value="ECO:0007669"/>
    <property type="project" value="UniProtKB-KW"/>
</dbReference>
<dbReference type="InterPro" id="IPR029021">
    <property type="entry name" value="Prot-tyrosine_phosphatase-like"/>
</dbReference>
<evidence type="ECO:0000256" key="5">
    <source>
        <dbReference type="ARBA" id="ARBA00022912"/>
    </source>
</evidence>
<evidence type="ECO:0000256" key="2">
    <source>
        <dbReference type="ARBA" id="ARBA00022552"/>
    </source>
</evidence>
<dbReference type="InterPro" id="IPR003107">
    <property type="entry name" value="HAT"/>
</dbReference>
<evidence type="ECO:0000313" key="10">
    <source>
        <dbReference type="EMBL" id="KJH53150.1"/>
    </source>
</evidence>
<dbReference type="InterPro" id="IPR020422">
    <property type="entry name" value="TYR_PHOSPHATASE_DUAL_dom"/>
</dbReference>
<evidence type="ECO:0000256" key="6">
    <source>
        <dbReference type="ARBA" id="ARBA00023242"/>
    </source>
</evidence>